<reference evidence="3" key="2">
    <citation type="submission" date="2020-11" db="EMBL/GenBank/DDBJ databases">
        <authorList>
            <consortium name="DOE Joint Genome Institute"/>
            <person name="Kuo A."/>
            <person name="Miyauchi S."/>
            <person name="Kiss E."/>
            <person name="Drula E."/>
            <person name="Kohler A."/>
            <person name="Sanchez-Garcia M."/>
            <person name="Andreopoulos B."/>
            <person name="Barry K.W."/>
            <person name="Bonito G."/>
            <person name="Buee M."/>
            <person name="Carver A."/>
            <person name="Chen C."/>
            <person name="Cichocki N."/>
            <person name="Clum A."/>
            <person name="Culley D."/>
            <person name="Crous P.W."/>
            <person name="Fauchery L."/>
            <person name="Girlanda M."/>
            <person name="Hayes R."/>
            <person name="Keri Z."/>
            <person name="Labutti K."/>
            <person name="Lipzen A."/>
            <person name="Lombard V."/>
            <person name="Magnuson J."/>
            <person name="Maillard F."/>
            <person name="Morin E."/>
            <person name="Murat C."/>
            <person name="Nolan M."/>
            <person name="Ohm R."/>
            <person name="Pangilinan J."/>
            <person name="Pereira M."/>
            <person name="Perotto S."/>
            <person name="Peter M."/>
            <person name="Riley R."/>
            <person name="Sitrit Y."/>
            <person name="Stielow B."/>
            <person name="Szollosi G."/>
            <person name="Zifcakova L."/>
            <person name="Stursova M."/>
            <person name="Spatafora J.W."/>
            <person name="Tedersoo L."/>
            <person name="Vaario L.-M."/>
            <person name="Yamada A."/>
            <person name="Yan M."/>
            <person name="Wang P."/>
            <person name="Xu J."/>
            <person name="Bruns T."/>
            <person name="Baldrian P."/>
            <person name="Vilgalys R."/>
            <person name="Henrissat B."/>
            <person name="Grigoriev I.V."/>
            <person name="Hibbett D."/>
            <person name="Nagy L.G."/>
            <person name="Martin F.M."/>
        </authorList>
    </citation>
    <scope>NUCLEOTIDE SEQUENCE</scope>
    <source>
        <strain evidence="3">UH-Tt-Lm1</strain>
    </source>
</reference>
<feature type="transmembrane region" description="Helical" evidence="1">
    <location>
        <begin position="173"/>
        <end position="194"/>
    </location>
</feature>
<accession>A0A9P6HCT8</accession>
<keyword evidence="1" id="KW-0472">Membrane</keyword>
<keyword evidence="1" id="KW-1133">Transmembrane helix</keyword>
<comment type="caution">
    <text evidence="3">The sequence shown here is derived from an EMBL/GenBank/DDBJ whole genome shotgun (WGS) entry which is preliminary data.</text>
</comment>
<evidence type="ECO:0000256" key="1">
    <source>
        <dbReference type="SAM" id="Phobius"/>
    </source>
</evidence>
<name>A0A9P6HCT8_9AGAM</name>
<dbReference type="InterPro" id="IPR045340">
    <property type="entry name" value="DUF6533"/>
</dbReference>
<dbReference type="OrthoDB" id="3242376at2759"/>
<reference evidence="3" key="1">
    <citation type="journal article" date="2020" name="Nat. Commun.">
        <title>Large-scale genome sequencing of mycorrhizal fungi provides insights into the early evolution of symbiotic traits.</title>
        <authorList>
            <person name="Miyauchi S."/>
            <person name="Kiss E."/>
            <person name="Kuo A."/>
            <person name="Drula E."/>
            <person name="Kohler A."/>
            <person name="Sanchez-Garcia M."/>
            <person name="Morin E."/>
            <person name="Andreopoulos B."/>
            <person name="Barry K.W."/>
            <person name="Bonito G."/>
            <person name="Buee M."/>
            <person name="Carver A."/>
            <person name="Chen C."/>
            <person name="Cichocki N."/>
            <person name="Clum A."/>
            <person name="Culley D."/>
            <person name="Crous P.W."/>
            <person name="Fauchery L."/>
            <person name="Girlanda M."/>
            <person name="Hayes R.D."/>
            <person name="Keri Z."/>
            <person name="LaButti K."/>
            <person name="Lipzen A."/>
            <person name="Lombard V."/>
            <person name="Magnuson J."/>
            <person name="Maillard F."/>
            <person name="Murat C."/>
            <person name="Nolan M."/>
            <person name="Ohm R.A."/>
            <person name="Pangilinan J."/>
            <person name="Pereira M.F."/>
            <person name="Perotto S."/>
            <person name="Peter M."/>
            <person name="Pfister S."/>
            <person name="Riley R."/>
            <person name="Sitrit Y."/>
            <person name="Stielow J.B."/>
            <person name="Szollosi G."/>
            <person name="Zifcakova L."/>
            <person name="Stursova M."/>
            <person name="Spatafora J.W."/>
            <person name="Tedersoo L."/>
            <person name="Vaario L.M."/>
            <person name="Yamada A."/>
            <person name="Yan M."/>
            <person name="Wang P."/>
            <person name="Xu J."/>
            <person name="Bruns T."/>
            <person name="Baldrian P."/>
            <person name="Vilgalys R."/>
            <person name="Dunand C."/>
            <person name="Henrissat B."/>
            <person name="Grigoriev I.V."/>
            <person name="Hibbett D."/>
            <person name="Nagy L.G."/>
            <person name="Martin F.M."/>
        </authorList>
    </citation>
    <scope>NUCLEOTIDE SEQUENCE</scope>
    <source>
        <strain evidence="3">UH-Tt-Lm1</strain>
    </source>
</reference>
<sequence>MSGTDPVAVLTQLGQLLLVDKFFLTAAKCLWIYDYLLTFGDEVRYAWSGRKSGVFALFIAVRYTPVVHFIYVYLSLFVFGTPNSCRYTKWVPVFNSSAATTFSHMAVALRIYAITRRNKFLAGALAVIIAAEACWNLYSIIRIALGPVQLFPALGLDPFHICVTKSWEVQELAFYGLAMFFEAFAFSILVVTAVRSRMGGFIAVPTILSVILRDATQYFVVIFTVHILSLIFLFLAPIFIKLLPGKPPPNRRGRGLSTP</sequence>
<feature type="transmembrane region" description="Helical" evidence="1">
    <location>
        <begin position="54"/>
        <end position="74"/>
    </location>
</feature>
<feature type="domain" description="DUF6533" evidence="2">
    <location>
        <begin position="23"/>
        <end position="66"/>
    </location>
</feature>
<evidence type="ECO:0000259" key="2">
    <source>
        <dbReference type="Pfam" id="PF20151"/>
    </source>
</evidence>
<feature type="transmembrane region" description="Helical" evidence="1">
    <location>
        <begin position="215"/>
        <end position="240"/>
    </location>
</feature>
<keyword evidence="1" id="KW-0812">Transmembrane</keyword>
<dbReference type="Pfam" id="PF20151">
    <property type="entry name" value="DUF6533"/>
    <property type="match status" value="1"/>
</dbReference>
<evidence type="ECO:0000313" key="3">
    <source>
        <dbReference type="EMBL" id="KAF9783384.1"/>
    </source>
</evidence>
<organism evidence="3 4">
    <name type="scientific">Thelephora terrestris</name>
    <dbReference type="NCBI Taxonomy" id="56493"/>
    <lineage>
        <taxon>Eukaryota</taxon>
        <taxon>Fungi</taxon>
        <taxon>Dikarya</taxon>
        <taxon>Basidiomycota</taxon>
        <taxon>Agaricomycotina</taxon>
        <taxon>Agaricomycetes</taxon>
        <taxon>Thelephorales</taxon>
        <taxon>Thelephoraceae</taxon>
        <taxon>Thelephora</taxon>
    </lineage>
</organism>
<feature type="transmembrane region" description="Helical" evidence="1">
    <location>
        <begin position="94"/>
        <end position="113"/>
    </location>
</feature>
<dbReference type="AlphaFoldDB" id="A0A9P6HCT8"/>
<protein>
    <recommendedName>
        <fullName evidence="2">DUF6533 domain-containing protein</fullName>
    </recommendedName>
</protein>
<dbReference type="Proteomes" id="UP000736335">
    <property type="component" value="Unassembled WGS sequence"/>
</dbReference>
<feature type="transmembrane region" description="Helical" evidence="1">
    <location>
        <begin position="120"/>
        <end position="141"/>
    </location>
</feature>
<proteinExistence type="predicted"/>
<dbReference type="EMBL" id="WIUZ02000010">
    <property type="protein sequence ID" value="KAF9783384.1"/>
    <property type="molecule type" value="Genomic_DNA"/>
</dbReference>
<evidence type="ECO:0000313" key="4">
    <source>
        <dbReference type="Proteomes" id="UP000736335"/>
    </source>
</evidence>
<gene>
    <name evidence="3" type="ORF">BJ322DRAFT_149896</name>
</gene>
<keyword evidence="4" id="KW-1185">Reference proteome</keyword>